<dbReference type="PANTHER" id="PTHR30466">
    <property type="entry name" value="FLAVIN REDUCTASE"/>
    <property type="match status" value="1"/>
</dbReference>
<dbReference type="SMART" id="SM00903">
    <property type="entry name" value="Flavin_Reduct"/>
    <property type="match status" value="1"/>
</dbReference>
<organism evidence="3 4">
    <name type="scientific">Streptomyces pharetrae CZA14</name>
    <dbReference type="NCBI Taxonomy" id="1144883"/>
    <lineage>
        <taxon>Bacteria</taxon>
        <taxon>Bacillati</taxon>
        <taxon>Actinomycetota</taxon>
        <taxon>Actinomycetes</taxon>
        <taxon>Kitasatosporales</taxon>
        <taxon>Streptomycetaceae</taxon>
        <taxon>Streptomyces</taxon>
    </lineage>
</organism>
<name>A0ABX3Y838_9ACTN</name>
<dbReference type="RefSeq" id="WP_086173216.1">
    <property type="nucleotide sequence ID" value="NZ_MRYD01000362.1"/>
</dbReference>
<dbReference type="InterPro" id="IPR002563">
    <property type="entry name" value="Flavin_Rdtase-like_dom"/>
</dbReference>
<dbReference type="SUPFAM" id="SSF50475">
    <property type="entry name" value="FMN-binding split barrel"/>
    <property type="match status" value="1"/>
</dbReference>
<dbReference type="EMBL" id="MRYD01000362">
    <property type="protein sequence ID" value="OSZ56025.1"/>
    <property type="molecule type" value="Genomic_DNA"/>
</dbReference>
<evidence type="ECO:0000313" key="3">
    <source>
        <dbReference type="EMBL" id="OSZ56025.1"/>
    </source>
</evidence>
<evidence type="ECO:0000259" key="2">
    <source>
        <dbReference type="SMART" id="SM00903"/>
    </source>
</evidence>
<dbReference type="PANTHER" id="PTHR30466:SF1">
    <property type="entry name" value="FMN REDUCTASE (NADH) RUTF"/>
    <property type="match status" value="1"/>
</dbReference>
<proteinExistence type="predicted"/>
<dbReference type="Proteomes" id="UP000194266">
    <property type="component" value="Unassembled WGS sequence"/>
</dbReference>
<protein>
    <submittedName>
        <fullName evidence="3">Flavin reductase</fullName>
    </submittedName>
</protein>
<reference evidence="3 4" key="1">
    <citation type="submission" date="2016-12" db="EMBL/GenBank/DDBJ databases">
        <title>Genome Mining:The Detection of Biosynthetic Gene Clusters to Aid in the Expression of Curamycin A produced by Streptomyces sp. strain CZA14.</title>
        <authorList>
            <person name="Durrell K.A."/>
            <person name="Kirby B.M."/>
            <person name="Khan W."/>
            <person name="Mthethwa T."/>
            <person name="Le Roes-Hill M."/>
        </authorList>
    </citation>
    <scope>NUCLEOTIDE SEQUENCE [LARGE SCALE GENOMIC DNA]</scope>
    <source>
        <strain evidence="3 4">CZA14</strain>
    </source>
</reference>
<feature type="domain" description="Flavin reductase like" evidence="2">
    <location>
        <begin position="23"/>
        <end position="167"/>
    </location>
</feature>
<keyword evidence="1" id="KW-0560">Oxidoreductase</keyword>
<dbReference type="Gene3D" id="2.30.110.10">
    <property type="entry name" value="Electron Transport, Fmn-binding Protein, Chain A"/>
    <property type="match status" value="1"/>
</dbReference>
<evidence type="ECO:0000313" key="4">
    <source>
        <dbReference type="Proteomes" id="UP000194266"/>
    </source>
</evidence>
<gene>
    <name evidence="3" type="ORF">OQI_35245</name>
</gene>
<dbReference type="Pfam" id="PF01613">
    <property type="entry name" value="Flavin_Reduct"/>
    <property type="match status" value="1"/>
</dbReference>
<dbReference type="InterPro" id="IPR050268">
    <property type="entry name" value="NADH-dep_flavin_reductase"/>
</dbReference>
<accession>A0ABX3Y838</accession>
<sequence>MTTLIPASAPAITATAEDFKRAFRAHPAAVVIITTDGGSGPAGFTATSLTSLSLTPPLVSFALATNSSSWPHVRDATGAVVHFLADEHEGLATRFATSGIDRFAAPTRFTRLPGGEPVLDGVAGWLYLDIEARVPAGDHHLVIGRVRQVNTETAYQPLVYHAGAYRTLD</sequence>
<comment type="caution">
    <text evidence="3">The sequence shown here is derived from an EMBL/GenBank/DDBJ whole genome shotgun (WGS) entry which is preliminary data.</text>
</comment>
<dbReference type="InterPro" id="IPR012349">
    <property type="entry name" value="Split_barrel_FMN-bd"/>
</dbReference>
<keyword evidence="4" id="KW-1185">Reference proteome</keyword>
<evidence type="ECO:0000256" key="1">
    <source>
        <dbReference type="ARBA" id="ARBA00023002"/>
    </source>
</evidence>